<accession>A0A941CVJ3</accession>
<dbReference type="CDD" id="cd06550">
    <property type="entry name" value="TM_ABC_iron-siderophores_like"/>
    <property type="match status" value="1"/>
</dbReference>
<evidence type="ECO:0000256" key="2">
    <source>
        <dbReference type="ARBA" id="ARBA00007935"/>
    </source>
</evidence>
<dbReference type="PANTHER" id="PTHR30472">
    <property type="entry name" value="FERRIC ENTEROBACTIN TRANSPORT SYSTEM PERMEASE PROTEIN"/>
    <property type="match status" value="1"/>
</dbReference>
<dbReference type="GO" id="GO:0022857">
    <property type="term" value="F:transmembrane transporter activity"/>
    <property type="evidence" value="ECO:0007669"/>
    <property type="project" value="InterPro"/>
</dbReference>
<feature type="transmembrane region" description="Helical" evidence="8">
    <location>
        <begin position="93"/>
        <end position="114"/>
    </location>
</feature>
<dbReference type="EMBL" id="JAGSIE010000012">
    <property type="protein sequence ID" value="MBR7553460.1"/>
    <property type="molecule type" value="Genomic_DNA"/>
</dbReference>
<dbReference type="FunFam" id="1.10.3470.10:FF:000001">
    <property type="entry name" value="Vitamin B12 ABC transporter permease BtuC"/>
    <property type="match status" value="1"/>
</dbReference>
<feature type="transmembrane region" description="Helical" evidence="8">
    <location>
        <begin position="235"/>
        <end position="266"/>
    </location>
</feature>
<dbReference type="Pfam" id="PF01032">
    <property type="entry name" value="FecCD"/>
    <property type="match status" value="1"/>
</dbReference>
<evidence type="ECO:0000313" key="10">
    <source>
        <dbReference type="Proteomes" id="UP000675431"/>
    </source>
</evidence>
<dbReference type="GO" id="GO:0033214">
    <property type="term" value="P:siderophore-iron import into cell"/>
    <property type="evidence" value="ECO:0007669"/>
    <property type="project" value="TreeGrafter"/>
</dbReference>
<organism evidence="9 10">
    <name type="scientific">Allobacillus saliphilus</name>
    <dbReference type="NCBI Taxonomy" id="2912308"/>
    <lineage>
        <taxon>Bacteria</taxon>
        <taxon>Bacillati</taxon>
        <taxon>Bacillota</taxon>
        <taxon>Bacilli</taxon>
        <taxon>Bacillales</taxon>
        <taxon>Bacillaceae</taxon>
        <taxon>Allobacillus</taxon>
    </lineage>
</organism>
<protein>
    <submittedName>
        <fullName evidence="9">Iron ABC transporter permease</fullName>
    </submittedName>
</protein>
<evidence type="ECO:0000256" key="7">
    <source>
        <dbReference type="ARBA" id="ARBA00023136"/>
    </source>
</evidence>
<keyword evidence="4" id="KW-1003">Cell membrane</keyword>
<dbReference type="InterPro" id="IPR037294">
    <property type="entry name" value="ABC_BtuC-like"/>
</dbReference>
<keyword evidence="3" id="KW-0813">Transport</keyword>
<feature type="transmembrane region" description="Helical" evidence="8">
    <location>
        <begin position="120"/>
        <end position="139"/>
    </location>
</feature>
<feature type="transmembrane region" description="Helical" evidence="8">
    <location>
        <begin position="278"/>
        <end position="296"/>
    </location>
</feature>
<keyword evidence="10" id="KW-1185">Reference proteome</keyword>
<dbReference type="RefSeq" id="WP_212368858.1">
    <property type="nucleotide sequence ID" value="NZ_JAGSIE010000012.1"/>
</dbReference>
<evidence type="ECO:0000313" key="9">
    <source>
        <dbReference type="EMBL" id="MBR7553460.1"/>
    </source>
</evidence>
<dbReference type="AlphaFoldDB" id="A0A941CVJ3"/>
<dbReference type="Gene3D" id="1.10.3470.10">
    <property type="entry name" value="ABC transporter involved in vitamin B12 uptake, BtuC"/>
    <property type="match status" value="1"/>
</dbReference>
<dbReference type="GO" id="GO:0005886">
    <property type="term" value="C:plasma membrane"/>
    <property type="evidence" value="ECO:0007669"/>
    <property type="project" value="UniProtKB-SubCell"/>
</dbReference>
<comment type="subcellular location">
    <subcellularLocation>
        <location evidence="1">Cell membrane</location>
        <topology evidence="1">Multi-pass membrane protein</topology>
    </subcellularLocation>
</comment>
<comment type="similarity">
    <text evidence="2">Belongs to the binding-protein-dependent transport system permease family. FecCD subfamily.</text>
</comment>
<sequence length="333" mass="35210">MMIEKNKGKWIGLGLGSIVVLFFMWGSVIWGLTKIDTQMVIDSFLHFDGSNEHIIIQDTRIPRSLIAAAVGASLAIAGAIMQGITNNPLASPSIFGVNAGASFFVVLGITAFGMTSLMSFTWLAFLGAALAVIIVYSLGTLGKDGLTPIKMTLAGAAIAALFSSMTQGMLTLNEQSLDQALFWLAGSVQGRDLDILAAVFPYILIGLVVSLLIGKQINVLAMGEDLAKGLGQKTWLIKVLAALTIVLLAGGAVAVAGPIGFIGIVIPHVARWMVGIDYRWVIPYSGMLGAVLLLIADIGARYIIMPAEVPVGVMTAFIGVPFFIYIARRGINE</sequence>
<evidence type="ECO:0000256" key="5">
    <source>
        <dbReference type="ARBA" id="ARBA00022692"/>
    </source>
</evidence>
<feature type="transmembrane region" description="Helical" evidence="8">
    <location>
        <begin position="12"/>
        <end position="32"/>
    </location>
</feature>
<proteinExistence type="inferred from homology"/>
<dbReference type="SUPFAM" id="SSF81345">
    <property type="entry name" value="ABC transporter involved in vitamin B12 uptake, BtuC"/>
    <property type="match status" value="1"/>
</dbReference>
<evidence type="ECO:0000256" key="3">
    <source>
        <dbReference type="ARBA" id="ARBA00022448"/>
    </source>
</evidence>
<keyword evidence="6 8" id="KW-1133">Transmembrane helix</keyword>
<dbReference type="InterPro" id="IPR000522">
    <property type="entry name" value="ABC_transptr_permease_BtuC"/>
</dbReference>
<keyword evidence="7 8" id="KW-0472">Membrane</keyword>
<evidence type="ECO:0000256" key="4">
    <source>
        <dbReference type="ARBA" id="ARBA00022475"/>
    </source>
</evidence>
<comment type="caution">
    <text evidence="9">The sequence shown here is derived from an EMBL/GenBank/DDBJ whole genome shotgun (WGS) entry which is preliminary data.</text>
</comment>
<name>A0A941CVJ3_9BACI</name>
<reference evidence="9 10" key="1">
    <citation type="submission" date="2021-04" db="EMBL/GenBank/DDBJ databases">
        <title>Allobacillus sp. nov. SKP8-2 isolated from shrimp paste.</title>
        <authorList>
            <person name="Tanasupawat S."/>
            <person name="Yiamsombat S."/>
            <person name="Kanchanasin P."/>
            <person name="Kuncharoen N."/>
        </authorList>
    </citation>
    <scope>NUCLEOTIDE SEQUENCE [LARGE SCALE GENOMIC DNA]</scope>
    <source>
        <strain evidence="9 10">SKP8-2</strain>
    </source>
</reference>
<feature type="transmembrane region" description="Helical" evidence="8">
    <location>
        <begin position="151"/>
        <end position="173"/>
    </location>
</feature>
<feature type="transmembrane region" description="Helical" evidence="8">
    <location>
        <begin position="193"/>
        <end position="214"/>
    </location>
</feature>
<gene>
    <name evidence="9" type="ORF">KC820_04745</name>
</gene>
<evidence type="ECO:0000256" key="6">
    <source>
        <dbReference type="ARBA" id="ARBA00022989"/>
    </source>
</evidence>
<dbReference type="Proteomes" id="UP000675431">
    <property type="component" value="Unassembled WGS sequence"/>
</dbReference>
<keyword evidence="5 8" id="KW-0812">Transmembrane</keyword>
<feature type="transmembrane region" description="Helical" evidence="8">
    <location>
        <begin position="308"/>
        <end position="327"/>
    </location>
</feature>
<dbReference type="PANTHER" id="PTHR30472:SF65">
    <property type="entry name" value="SIDEROPHORE TRANSPORT SYSTEM PERMEASE PROTEIN YFIZ-RELATED"/>
    <property type="match status" value="1"/>
</dbReference>
<evidence type="ECO:0000256" key="1">
    <source>
        <dbReference type="ARBA" id="ARBA00004651"/>
    </source>
</evidence>
<evidence type="ECO:0000256" key="8">
    <source>
        <dbReference type="SAM" id="Phobius"/>
    </source>
</evidence>
<feature type="transmembrane region" description="Helical" evidence="8">
    <location>
        <begin position="61"/>
        <end position="81"/>
    </location>
</feature>